<organism evidence="2 3">
    <name type="scientific">Zea mays</name>
    <name type="common">Maize</name>
    <dbReference type="NCBI Taxonomy" id="4577"/>
    <lineage>
        <taxon>Eukaryota</taxon>
        <taxon>Viridiplantae</taxon>
        <taxon>Streptophyta</taxon>
        <taxon>Embryophyta</taxon>
        <taxon>Tracheophyta</taxon>
        <taxon>Spermatophyta</taxon>
        <taxon>Magnoliopsida</taxon>
        <taxon>Liliopsida</taxon>
        <taxon>Poales</taxon>
        <taxon>Poaceae</taxon>
        <taxon>PACMAD clade</taxon>
        <taxon>Panicoideae</taxon>
        <taxon>Andropogonodae</taxon>
        <taxon>Andropogoneae</taxon>
        <taxon>Tripsacinae</taxon>
        <taxon>Zea</taxon>
    </lineage>
</organism>
<keyword evidence="3" id="KW-1185">Reference proteome</keyword>
<accession>A0A804LQ46</accession>
<dbReference type="Gramene" id="Zm00001eb027840_T001">
    <property type="protein sequence ID" value="Zm00001eb027840_P001"/>
    <property type="gene ID" value="Zm00001eb027840"/>
</dbReference>
<evidence type="ECO:0000256" key="1">
    <source>
        <dbReference type="SAM" id="MobiDB-lite"/>
    </source>
</evidence>
<evidence type="ECO:0000313" key="3">
    <source>
        <dbReference type="Proteomes" id="UP000007305"/>
    </source>
</evidence>
<protein>
    <submittedName>
        <fullName evidence="2">Uncharacterized protein</fullName>
    </submittedName>
</protein>
<name>A0A804LQ46_MAIZE</name>
<evidence type="ECO:0000313" key="2">
    <source>
        <dbReference type="EnsemblPlants" id="Zm00001eb027840_P001"/>
    </source>
</evidence>
<feature type="region of interest" description="Disordered" evidence="1">
    <location>
        <begin position="41"/>
        <end position="64"/>
    </location>
</feature>
<dbReference type="Proteomes" id="UP000007305">
    <property type="component" value="Chromosome 1"/>
</dbReference>
<dbReference type="PANTHER" id="PTHR33735">
    <property type="entry name" value="EXPRESSED PROTEIN"/>
    <property type="match status" value="1"/>
</dbReference>
<reference evidence="2" key="2">
    <citation type="submission" date="2019-07" db="EMBL/GenBank/DDBJ databases">
        <authorList>
            <person name="Seetharam A."/>
            <person name="Woodhouse M."/>
            <person name="Cannon E."/>
        </authorList>
    </citation>
    <scope>NUCLEOTIDE SEQUENCE [LARGE SCALE GENOMIC DNA]</scope>
    <source>
        <strain evidence="2">cv. B73</strain>
    </source>
</reference>
<proteinExistence type="predicted"/>
<dbReference type="EnsemblPlants" id="Zm00001eb027840_T001">
    <property type="protein sequence ID" value="Zm00001eb027840_P001"/>
    <property type="gene ID" value="Zm00001eb027840"/>
</dbReference>
<reference evidence="3" key="1">
    <citation type="submission" date="2015-12" db="EMBL/GenBank/DDBJ databases">
        <title>Update maize B73 reference genome by single molecule sequencing technologies.</title>
        <authorList>
            <consortium name="Maize Genome Sequencing Project"/>
            <person name="Ware D."/>
        </authorList>
    </citation>
    <scope>NUCLEOTIDE SEQUENCE [LARGE SCALE GENOMIC DNA]</scope>
    <source>
        <strain evidence="3">cv. B73</strain>
    </source>
</reference>
<dbReference type="AlphaFoldDB" id="A0A804LQ46"/>
<dbReference type="PANTHER" id="PTHR33735:SF10">
    <property type="entry name" value="EXPRESSED PROTEIN"/>
    <property type="match status" value="1"/>
</dbReference>
<sequence>MSSLVRSFGSLYSQKLRSTTRLGSATAAPPRFQALVRSGFSGSSHGGDVRRPPARPSQHQSQDKERTPFFILARLAVGSILAAAAPMLHSRWASFLLIQSEVDMVKDTAEVVAEAVEDAATVAEKVSSEVAEQLPENGRLRTAVVLLEHASKEVAEEAHLAQNIIHKVHTSLQCHMFACGA</sequence>
<reference evidence="2" key="3">
    <citation type="submission" date="2021-05" db="UniProtKB">
        <authorList>
            <consortium name="EnsemblPlants"/>
        </authorList>
    </citation>
    <scope>IDENTIFICATION</scope>
    <source>
        <strain evidence="2">cv. B73</strain>
    </source>
</reference>